<evidence type="ECO:0000313" key="1">
    <source>
        <dbReference type="EMBL" id="TYZ13550.1"/>
    </source>
</evidence>
<reference evidence="1 2" key="1">
    <citation type="submission" date="2019-08" db="EMBL/GenBank/DDBJ databases">
        <authorList>
            <person name="Seo M.-J."/>
        </authorList>
    </citation>
    <scope>NUCLEOTIDE SEQUENCE [LARGE SCALE GENOMIC DNA]</scope>
    <source>
        <strain evidence="1 2">KIGAM108</strain>
    </source>
</reference>
<evidence type="ECO:0008006" key="3">
    <source>
        <dbReference type="Google" id="ProtNLM"/>
    </source>
</evidence>
<gene>
    <name evidence="1" type="ORF">FY528_03835</name>
</gene>
<organism evidence="1 2">
    <name type="scientific">Hymenobacter lutimineralis</name>
    <dbReference type="NCBI Taxonomy" id="2606448"/>
    <lineage>
        <taxon>Bacteria</taxon>
        <taxon>Pseudomonadati</taxon>
        <taxon>Bacteroidota</taxon>
        <taxon>Cytophagia</taxon>
        <taxon>Cytophagales</taxon>
        <taxon>Hymenobacteraceae</taxon>
        <taxon>Hymenobacter</taxon>
    </lineage>
</organism>
<dbReference type="AlphaFoldDB" id="A0A5D6VDT4"/>
<name>A0A5D6VDT4_9BACT</name>
<proteinExistence type="predicted"/>
<sequence length="805" mass="87818">MLYLPPPLLRRFSLARLAYVVTGLAGWLLVGNPAPALAQADSLQTIARRLTSYQQRLPAEKLFLHLDRPSYVSGETLWFKVYAVAGSSHQPLPASKIAYVEVLSSGNKAVLQAQVALKQATGRGSFVLPATLPSGRYTVRAYTSWMQNFSPELYFHTTITVVNTSTPAGGITPTPAAAYDVQFFPEGGYLVAGIKSTLGVKITNSAGQGIAAEGTLLDKNGVSVGRFSTLRFGLGRVEFTPAQAGTAYKAVVQLPNRQTATYALPAVQEQGSVLHLTEGSAEQLRVTVRSRGAALENEQVFLLAHAGQKVALATAGQLVDGQAVFVVNKSQLAAGVAHLTLFNSRRQPVCERLYFSRPPTGLTLTVQTDKAQYARREKVTLQLQAASGPAASLSVAVYQLDSLTTTANPDIAGYLWLTSELKGPVEQPGYYLKTANQEVAAAADNLMLTQGWSRFRWDDVLAEKAPPVAFLPELNGHVVRGRVVNRSTGAPGAGVASYLSAPSRHIRLATAVSKADGSVQFEMGELYGRRQVIAQTNSLRDSMYRVELQPPFSARFAAGGAGQLTLSESLAASLQRRYVQAQVQQRYAARPSSYTLPAVDSTAFYGRPSEQYRLDDYTRFKVMEEVMREYVPGVMVRIRKDGFHFRVLDDNSQSVTENPLVLLDGMPVFNINRIMAFDPLKVQKLDVVTTRYFIGGLVYDGVVSYTTYKGDLAGFPLDAHALLQEYEGLQGQREFYAPRYDTPQARKSRLPDFRNLLYWNPDASAAPLTFYTSDQVGRYLVVVQGLAENGQAGSATFTFEVKPAL</sequence>
<accession>A0A5D6VDT4</accession>
<dbReference type="Proteomes" id="UP000322791">
    <property type="component" value="Unassembled WGS sequence"/>
</dbReference>
<dbReference type="EMBL" id="VTHL01000002">
    <property type="protein sequence ID" value="TYZ13550.1"/>
    <property type="molecule type" value="Genomic_DNA"/>
</dbReference>
<comment type="caution">
    <text evidence="1">The sequence shown here is derived from an EMBL/GenBank/DDBJ whole genome shotgun (WGS) entry which is preliminary data.</text>
</comment>
<protein>
    <recommendedName>
        <fullName evidence="3">Macroglobulin domain-containing protein</fullName>
    </recommendedName>
</protein>
<dbReference type="RefSeq" id="WP_149069666.1">
    <property type="nucleotide sequence ID" value="NZ_VTHL01000002.1"/>
</dbReference>
<dbReference type="Gene3D" id="2.60.40.1930">
    <property type="match status" value="1"/>
</dbReference>
<evidence type="ECO:0000313" key="2">
    <source>
        <dbReference type="Proteomes" id="UP000322791"/>
    </source>
</evidence>
<keyword evidence="2" id="KW-1185">Reference proteome</keyword>